<dbReference type="AlphaFoldDB" id="M1W4A1"/>
<keyword evidence="3" id="KW-0694">RNA-binding</keyword>
<keyword evidence="7" id="KW-0812">Transmembrane</keyword>
<name>M1W4A1_CLAP2</name>
<dbReference type="GO" id="GO:0003723">
    <property type="term" value="F:RNA binding"/>
    <property type="evidence" value="ECO:0007669"/>
    <property type="project" value="UniProtKB-KW"/>
</dbReference>
<dbReference type="PANTHER" id="PTHR42648:SF18">
    <property type="entry name" value="RETROTRANSPOSON, UNCLASSIFIED-LIKE PROTEIN"/>
    <property type="match status" value="1"/>
</dbReference>
<evidence type="ECO:0000256" key="2">
    <source>
        <dbReference type="ARBA" id="ARBA00022670"/>
    </source>
</evidence>
<evidence type="ECO:0000256" key="7">
    <source>
        <dbReference type="SAM" id="Phobius"/>
    </source>
</evidence>
<dbReference type="PANTHER" id="PTHR42648">
    <property type="entry name" value="TRANSPOSASE, PUTATIVE-RELATED"/>
    <property type="match status" value="1"/>
</dbReference>
<evidence type="ECO:0000313" key="10">
    <source>
        <dbReference type="Proteomes" id="UP000016801"/>
    </source>
</evidence>
<feature type="region of interest" description="Disordered" evidence="6">
    <location>
        <begin position="668"/>
        <end position="847"/>
    </location>
</feature>
<keyword evidence="2" id="KW-0645">Protease</keyword>
<evidence type="ECO:0000256" key="5">
    <source>
        <dbReference type="ARBA" id="ARBA00049244"/>
    </source>
</evidence>
<dbReference type="HOGENOM" id="CLU_336487_0_0_1"/>
<dbReference type="InterPro" id="IPR036397">
    <property type="entry name" value="RNaseH_sf"/>
</dbReference>
<feature type="compositionally biased region" description="Basic and acidic residues" evidence="6">
    <location>
        <begin position="677"/>
        <end position="698"/>
    </location>
</feature>
<evidence type="ECO:0000313" key="9">
    <source>
        <dbReference type="EMBL" id="CCE33421.1"/>
    </source>
</evidence>
<protein>
    <submittedName>
        <fullName evidence="9">Related to retrotransposon HobS hobase</fullName>
    </submittedName>
</protein>
<dbReference type="GO" id="GO:0005634">
    <property type="term" value="C:nucleus"/>
    <property type="evidence" value="ECO:0007669"/>
    <property type="project" value="UniProtKB-ARBA"/>
</dbReference>
<evidence type="ECO:0000256" key="6">
    <source>
        <dbReference type="SAM" id="MobiDB-lite"/>
    </source>
</evidence>
<feature type="region of interest" description="Disordered" evidence="6">
    <location>
        <begin position="142"/>
        <end position="189"/>
    </location>
</feature>
<keyword evidence="7" id="KW-1133">Transmembrane helix</keyword>
<dbReference type="SUPFAM" id="SSF53098">
    <property type="entry name" value="Ribonuclease H-like"/>
    <property type="match status" value="1"/>
</dbReference>
<dbReference type="InterPro" id="IPR001584">
    <property type="entry name" value="Integrase_cat-core"/>
</dbReference>
<dbReference type="GO" id="GO:0006508">
    <property type="term" value="P:proteolysis"/>
    <property type="evidence" value="ECO:0007669"/>
    <property type="project" value="UniProtKB-KW"/>
</dbReference>
<reference evidence="9 10" key="1">
    <citation type="journal article" date="2013" name="PLoS Genet.">
        <title>Plant-symbiotic fungi as chemical engineers: Multi-genome analysis of the Clavicipitaceae reveals dynamics of alkaloid loci.</title>
        <authorList>
            <person name="Schardl C.L."/>
            <person name="Young C.A."/>
            <person name="Hesse U."/>
            <person name="Amyotte S.G."/>
            <person name="Andreeva K."/>
            <person name="Calie P.J."/>
            <person name="Fleetwood D.J."/>
            <person name="Haws D.C."/>
            <person name="Moore N."/>
            <person name="Oeser B."/>
            <person name="Panaccione D.G."/>
            <person name="Schweri K.K."/>
            <person name="Voisey C.R."/>
            <person name="Farman M.L."/>
            <person name="Jaromczyk J.W."/>
            <person name="Roe B.A."/>
            <person name="O'Sullivan D.M."/>
            <person name="Scott B."/>
            <person name="Tudzynski P."/>
            <person name="An Z."/>
            <person name="Arnaoudova E.G."/>
            <person name="Bullock C.T."/>
            <person name="Charlton N.D."/>
            <person name="Chen L."/>
            <person name="Cox M."/>
            <person name="Dinkins R.D."/>
            <person name="Florea S."/>
            <person name="Glenn A.E."/>
            <person name="Gordon A."/>
            <person name="Gueldener U."/>
            <person name="Harris D.R."/>
            <person name="Hollin W."/>
            <person name="Jaromczyk J."/>
            <person name="Johnson R.D."/>
            <person name="Khan A.K."/>
            <person name="Leistner E."/>
            <person name="Leuchtmann A."/>
            <person name="Li C."/>
            <person name="Liu J."/>
            <person name="Liu J."/>
            <person name="Liu M."/>
            <person name="Mace W."/>
            <person name="Machado C."/>
            <person name="Nagabhyru P."/>
            <person name="Pan J."/>
            <person name="Schmid J."/>
            <person name="Sugawara K."/>
            <person name="Steiner U."/>
            <person name="Takach J.E."/>
            <person name="Tanaka E."/>
            <person name="Webb J.S."/>
            <person name="Wilson E.V."/>
            <person name="Wiseman J.L."/>
            <person name="Yoshida R."/>
            <person name="Zeng Z."/>
        </authorList>
    </citation>
    <scope>NUCLEOTIDE SEQUENCE [LARGE SCALE GENOMIC DNA]</scope>
    <source>
        <strain evidence="9 10">20.1</strain>
    </source>
</reference>
<keyword evidence="2" id="KW-0378">Hydrolase</keyword>
<dbReference type="Pfam" id="PF25597">
    <property type="entry name" value="SH3_retrovirus"/>
    <property type="match status" value="1"/>
</dbReference>
<feature type="transmembrane region" description="Helical" evidence="7">
    <location>
        <begin position="12"/>
        <end position="29"/>
    </location>
</feature>
<feature type="region of interest" description="Disordered" evidence="6">
    <location>
        <begin position="72"/>
        <end position="102"/>
    </location>
</feature>
<dbReference type="PROSITE" id="PS50994">
    <property type="entry name" value="INTEGRASE"/>
    <property type="match status" value="1"/>
</dbReference>
<comment type="catalytic activity">
    <reaction evidence="4">
        <text>DNA(n) + a 2'-deoxyribonucleoside 5'-triphosphate = DNA(n+1) + diphosphate</text>
        <dbReference type="Rhea" id="RHEA:22508"/>
        <dbReference type="Rhea" id="RHEA-COMP:17339"/>
        <dbReference type="Rhea" id="RHEA-COMP:17340"/>
        <dbReference type="ChEBI" id="CHEBI:33019"/>
        <dbReference type="ChEBI" id="CHEBI:61560"/>
        <dbReference type="ChEBI" id="CHEBI:173112"/>
        <dbReference type="EC" id="2.7.7.49"/>
    </reaction>
</comment>
<feature type="compositionally biased region" description="Basic residues" evidence="6">
    <location>
        <begin position="832"/>
        <end position="847"/>
    </location>
</feature>
<dbReference type="InterPro" id="IPR057670">
    <property type="entry name" value="SH3_retrovirus"/>
</dbReference>
<comment type="caution">
    <text evidence="9">The sequence shown here is derived from an EMBL/GenBank/DDBJ whole genome shotgun (WGS) entry which is preliminary data.</text>
</comment>
<keyword evidence="7" id="KW-0472">Membrane</keyword>
<comment type="catalytic activity">
    <reaction evidence="5">
        <text>DNA(n) + a 2'-deoxyribonucleoside 5'-triphosphate = DNA(n+1) + diphosphate</text>
        <dbReference type="Rhea" id="RHEA:22508"/>
        <dbReference type="Rhea" id="RHEA-COMP:17339"/>
        <dbReference type="Rhea" id="RHEA-COMP:17340"/>
        <dbReference type="ChEBI" id="CHEBI:33019"/>
        <dbReference type="ChEBI" id="CHEBI:61560"/>
        <dbReference type="ChEBI" id="CHEBI:173112"/>
        <dbReference type="EC" id="2.7.7.7"/>
    </reaction>
</comment>
<dbReference type="Pfam" id="PF22936">
    <property type="entry name" value="Pol_BBD"/>
    <property type="match status" value="1"/>
</dbReference>
<proteinExistence type="predicted"/>
<dbReference type="OrthoDB" id="3562068at2759"/>
<sequence>MSRDAYRVSSGYVTLSVGLLETIICLYFFRVAQTVSIPISGSNSKLCNLVMDLDISIDEKIRRLVRAEEAQNDRSADAAHAARSGKARDYTRPSRRNGNASGSHGGNVDHLLVCYFCKEDHWLRNCPYLVKARRWLAKYKTVKSARNTPSTNHSESSSSGRKSKSHGYNADDTQDPGRDSDGSISVGSVSDDDVEDCLLSKDVICRAPPSIWASDTGATSHMSDQPSLFRSMIKIKPRRIRVGGGELQACEKGTVEMVCSDGSSMLLSDVLYVPKLGINLMSGRKMCQAGLRGTFNSQYMYFNHGDKKIITAKMVDGLYVVSHVAKGFEDKAFPSVIDQPVETDQNTKADGESIRKRYFLYHRRFAHLGPEKISSLHRVTTLEKAIKIPVDKDICEVCSLTKLTNRIPRTLSEHKDELLALVQFDIAGPFPKSLRGNQYFLQIVDNYSRKSWAICLALKGDATDALHTWKKLVETQTACKVKAARSDNAPELLKAIELWRKTSGVRLESTTIASSHQNGLAERSIRTAENDMRAMLKDANLPLEFWDEAVEADAYLRNRTQVGPTIKDRQVSPEEAFTGEVPSIDHIRVWGSKCYTYVNLETIPAHQRHDKLVDTGRVGVFLGYSENTNRHYRVYSPELGYTSRSSRVLINEDEKGGAINLRLRNCAAGPQGTPNVLDDRRPRVRPRKELNPVPEAKEGLTQPQTDPRNTDDKLVTDIASNIPDGHDQPAEPIMSVGDTDSTSAIPEGHDQPAAPIMNVGNTMDTDSTSATPEGYDHPTKELANTDEKLVTDSASKVLEGQSRPAESPASAVDQEKEDHPHTDLHVDESRHHYLTRSKRKRSNSAAE</sequence>
<dbReference type="InterPro" id="IPR012337">
    <property type="entry name" value="RNaseH-like_sf"/>
</dbReference>
<feature type="compositionally biased region" description="Polar residues" evidence="6">
    <location>
        <begin position="759"/>
        <end position="771"/>
    </location>
</feature>
<dbReference type="InterPro" id="IPR054722">
    <property type="entry name" value="PolX-like_BBD"/>
</dbReference>
<dbReference type="GO" id="GO:0015074">
    <property type="term" value="P:DNA integration"/>
    <property type="evidence" value="ECO:0007669"/>
    <property type="project" value="InterPro"/>
</dbReference>
<dbReference type="EMBL" id="CAGA01000057">
    <property type="protein sequence ID" value="CCE33421.1"/>
    <property type="molecule type" value="Genomic_DNA"/>
</dbReference>
<organism evidence="9 10">
    <name type="scientific">Claviceps purpurea (strain 20.1)</name>
    <name type="common">Ergot fungus</name>
    <name type="synonym">Sphacelia segetum</name>
    <dbReference type="NCBI Taxonomy" id="1111077"/>
    <lineage>
        <taxon>Eukaryota</taxon>
        <taxon>Fungi</taxon>
        <taxon>Dikarya</taxon>
        <taxon>Ascomycota</taxon>
        <taxon>Pezizomycotina</taxon>
        <taxon>Sordariomycetes</taxon>
        <taxon>Hypocreomycetidae</taxon>
        <taxon>Hypocreales</taxon>
        <taxon>Clavicipitaceae</taxon>
        <taxon>Claviceps</taxon>
    </lineage>
</organism>
<evidence type="ECO:0000256" key="1">
    <source>
        <dbReference type="ARBA" id="ARBA00022578"/>
    </source>
</evidence>
<feature type="compositionally biased region" description="Basic and acidic residues" evidence="6">
    <location>
        <begin position="813"/>
        <end position="831"/>
    </location>
</feature>
<keyword evidence="10" id="KW-1185">Reference proteome</keyword>
<dbReference type="InterPro" id="IPR039537">
    <property type="entry name" value="Retrotran_Ty1/copia-like"/>
</dbReference>
<dbReference type="VEuPathDB" id="FungiDB:CPUR_07345"/>
<dbReference type="GO" id="GO:0008233">
    <property type="term" value="F:peptidase activity"/>
    <property type="evidence" value="ECO:0007669"/>
    <property type="project" value="UniProtKB-KW"/>
</dbReference>
<dbReference type="Gene3D" id="3.30.420.10">
    <property type="entry name" value="Ribonuclease H-like superfamily/Ribonuclease H"/>
    <property type="match status" value="1"/>
</dbReference>
<evidence type="ECO:0000256" key="4">
    <source>
        <dbReference type="ARBA" id="ARBA00048173"/>
    </source>
</evidence>
<dbReference type="eggNOG" id="KOG0017">
    <property type="taxonomic scope" value="Eukaryota"/>
</dbReference>
<gene>
    <name evidence="9" type="ORF">CPUR_07345</name>
</gene>
<dbReference type="GO" id="GO:0032196">
    <property type="term" value="P:transposition"/>
    <property type="evidence" value="ECO:0007669"/>
    <property type="project" value="UniProtKB-KW"/>
</dbReference>
<keyword evidence="1" id="KW-0815">Transposition</keyword>
<feature type="domain" description="Integrase catalytic" evidence="8">
    <location>
        <begin position="404"/>
        <end position="581"/>
    </location>
</feature>
<evidence type="ECO:0000256" key="3">
    <source>
        <dbReference type="ARBA" id="ARBA00022884"/>
    </source>
</evidence>
<feature type="compositionally biased region" description="Basic and acidic residues" evidence="6">
    <location>
        <begin position="774"/>
        <end position="790"/>
    </location>
</feature>
<dbReference type="GO" id="GO:0003964">
    <property type="term" value="F:RNA-directed DNA polymerase activity"/>
    <property type="evidence" value="ECO:0007669"/>
    <property type="project" value="UniProtKB-EC"/>
</dbReference>
<evidence type="ECO:0000259" key="8">
    <source>
        <dbReference type="PROSITE" id="PS50994"/>
    </source>
</evidence>
<dbReference type="STRING" id="1111077.M1W4A1"/>
<dbReference type="GO" id="GO:0003887">
    <property type="term" value="F:DNA-directed DNA polymerase activity"/>
    <property type="evidence" value="ECO:0007669"/>
    <property type="project" value="UniProtKB-EC"/>
</dbReference>
<accession>M1W4A1</accession>
<dbReference type="Proteomes" id="UP000016801">
    <property type="component" value="Unassembled WGS sequence"/>
</dbReference>
<feature type="compositionally biased region" description="Polar residues" evidence="6">
    <location>
        <begin position="144"/>
        <end position="153"/>
    </location>
</feature>